<keyword evidence="1" id="KW-0732">Signal</keyword>
<sequence length="77" mass="8211">MKKILASAALLSVLAAPAAFALQPTAVPDTGKLTKSPAGSTVQIRANDQFGTEYNNYYVVQQDGTLKLVDQVRQSDD</sequence>
<gene>
    <name evidence="2" type="ORF">TM49_06100</name>
</gene>
<evidence type="ECO:0000313" key="3">
    <source>
        <dbReference type="Proteomes" id="UP000032611"/>
    </source>
</evidence>
<proteinExistence type="predicted"/>
<dbReference type="RefSeq" id="WP_045679976.1">
    <property type="nucleotide sequence ID" value="NZ_CP010803.1"/>
</dbReference>
<dbReference type="HOGENOM" id="CLU_2650182_0_0_5"/>
<protein>
    <submittedName>
        <fullName evidence="2">Uncharacterized protein</fullName>
    </submittedName>
</protein>
<dbReference type="AlphaFoldDB" id="A0A0D5LMF2"/>
<name>A0A0D5LMF2_MAREN</name>
<dbReference type="Proteomes" id="UP000032611">
    <property type="component" value="Chromosome"/>
</dbReference>
<dbReference type="PATRIC" id="fig|1486262.3.peg.1252"/>
<keyword evidence="3" id="KW-1185">Reference proteome</keyword>
<reference evidence="2 3" key="1">
    <citation type="journal article" date="2015" name="Genome Announc.">
        <title>Complete genome sequence of Martelella endophytica YC6887, which has antifungal activity associated with a halophyte.</title>
        <authorList>
            <person name="Khan A."/>
            <person name="Khan H."/>
            <person name="Chung E.J."/>
            <person name="Hossain M.T."/>
            <person name="Chung Y.R."/>
        </authorList>
    </citation>
    <scope>NUCLEOTIDE SEQUENCE [LARGE SCALE GENOMIC DNA]</scope>
    <source>
        <strain evidence="2">YC6887</strain>
    </source>
</reference>
<dbReference type="EMBL" id="CP010803">
    <property type="protein sequence ID" value="AJY45364.1"/>
    <property type="molecule type" value="Genomic_DNA"/>
</dbReference>
<evidence type="ECO:0000313" key="2">
    <source>
        <dbReference type="EMBL" id="AJY45364.1"/>
    </source>
</evidence>
<evidence type="ECO:0000256" key="1">
    <source>
        <dbReference type="SAM" id="SignalP"/>
    </source>
</evidence>
<feature type="chain" id="PRO_5002295103" evidence="1">
    <location>
        <begin position="22"/>
        <end position="77"/>
    </location>
</feature>
<dbReference type="KEGG" id="mey:TM49_06100"/>
<feature type="signal peptide" evidence="1">
    <location>
        <begin position="1"/>
        <end position="21"/>
    </location>
</feature>
<accession>A0A0D5LMF2</accession>
<organism evidence="2 3">
    <name type="scientific">Martelella endophytica</name>
    <dbReference type="NCBI Taxonomy" id="1486262"/>
    <lineage>
        <taxon>Bacteria</taxon>
        <taxon>Pseudomonadati</taxon>
        <taxon>Pseudomonadota</taxon>
        <taxon>Alphaproteobacteria</taxon>
        <taxon>Hyphomicrobiales</taxon>
        <taxon>Aurantimonadaceae</taxon>
        <taxon>Martelella</taxon>
    </lineage>
</organism>
<dbReference type="OrthoDB" id="7917142at2"/>